<evidence type="ECO:0008006" key="3">
    <source>
        <dbReference type="Google" id="ProtNLM"/>
    </source>
</evidence>
<organism evidence="1 2">
    <name type="scientific">Neomicrococcus lactis</name>
    <dbReference type="NCBI Taxonomy" id="732241"/>
    <lineage>
        <taxon>Bacteria</taxon>
        <taxon>Bacillati</taxon>
        <taxon>Actinomycetota</taxon>
        <taxon>Actinomycetes</taxon>
        <taxon>Micrococcales</taxon>
        <taxon>Micrococcaceae</taxon>
        <taxon>Neomicrococcus</taxon>
    </lineage>
</organism>
<dbReference type="EMBL" id="JACHBL010000001">
    <property type="protein sequence ID" value="MBB5598900.1"/>
    <property type="molecule type" value="Genomic_DNA"/>
</dbReference>
<dbReference type="RefSeq" id="WP_183643254.1">
    <property type="nucleotide sequence ID" value="NZ_JACHBL010000001.1"/>
</dbReference>
<reference evidence="1 2" key="1">
    <citation type="submission" date="2020-08" db="EMBL/GenBank/DDBJ databases">
        <title>Sequencing the genomes of 1000 actinobacteria strains.</title>
        <authorList>
            <person name="Klenk H.-P."/>
        </authorList>
    </citation>
    <scope>NUCLEOTIDE SEQUENCE [LARGE SCALE GENOMIC DNA]</scope>
    <source>
        <strain evidence="1 2">DSM 23694</strain>
    </source>
</reference>
<name>A0A7W8YCX4_9MICC</name>
<comment type="caution">
    <text evidence="1">The sequence shown here is derived from an EMBL/GenBank/DDBJ whole genome shotgun (WGS) entry which is preliminary data.</text>
</comment>
<protein>
    <recommendedName>
        <fullName evidence="3">DUF1059 domain-containing protein</fullName>
    </recommendedName>
</protein>
<dbReference type="Proteomes" id="UP000523863">
    <property type="component" value="Unassembled WGS sequence"/>
</dbReference>
<gene>
    <name evidence="1" type="ORF">BKA12_001980</name>
</gene>
<sequence length="80" mass="8970">MKTMTCRQLSGPCDLAHTGTTADDVINAQDKHLKETVKAGDDTHVAAREDMKGRWRKPWAALGWYRDMKKAFADLPENPA</sequence>
<evidence type="ECO:0000313" key="1">
    <source>
        <dbReference type="EMBL" id="MBB5598900.1"/>
    </source>
</evidence>
<evidence type="ECO:0000313" key="2">
    <source>
        <dbReference type="Proteomes" id="UP000523863"/>
    </source>
</evidence>
<dbReference type="AlphaFoldDB" id="A0A7W8YCX4"/>
<accession>A0A7W8YCX4</accession>
<keyword evidence="2" id="KW-1185">Reference proteome</keyword>
<proteinExistence type="predicted"/>